<dbReference type="CDD" id="cd01650">
    <property type="entry name" value="RT_nLTR_like"/>
    <property type="match status" value="1"/>
</dbReference>
<dbReference type="SUPFAM" id="SSF56672">
    <property type="entry name" value="DNA/RNA polymerases"/>
    <property type="match status" value="1"/>
</dbReference>
<feature type="region of interest" description="Disordered" evidence="2">
    <location>
        <begin position="1"/>
        <end position="63"/>
    </location>
</feature>
<dbReference type="Proteomes" id="UP000694427">
    <property type="component" value="Unplaced"/>
</dbReference>
<protein>
    <recommendedName>
        <fullName evidence="7">Reverse transcriptase</fullName>
    </recommendedName>
</protein>
<keyword evidence="1" id="KW-0862">Zinc</keyword>
<dbReference type="InterPro" id="IPR043502">
    <property type="entry name" value="DNA/RNA_pol_sf"/>
</dbReference>
<sequence>MIKCKSDMDRNSKTILAGGSPRIKSRLRDARGQASSNRARPPCGSVAEDRRSDGGHPGSEPLLVPGLRECSVVLTRLHERDVGAERPPGVMCSDTEPFGARGSAEETPSSGHPDASQGGGPAVANPTPEEPHVVVLLPIENYTCALCGVSAGTLMWVVNHFATRHGGVLVRYSCRLCGKASTGWRTIVCHTPHCNGGIGRRQRSGAFACEECGRGFVSNRARSTHERHVHPDLRNRKRSRQVPAASGGSSAFTQTEVEAGVLRALGEGVDPKRPRLIEETDSPMLDAADPPVAQQTLILPDGGLSVGLREVARQMVGGAEDGEEGYVRVLSAWLEGDDEVPALVESLASEILLRLRDVAVQQLPAVRTGRSLGGTAGPRWQTTGKARRLAYHACQLKYTRDQTRLAAELLDGTCTSDCPLTTEEVYGEYCGIWEGVTAFGGLGPFVPFGLASNGHMAGPISAEEVKRCLNQAANATAPGPDRIGKQNILAWDPGCEKLSHMFNVWWITGVIPKCFKQCRTVLIPKTSDQSALGEIGNWRPITIGSTVLRLFSRVLTKRLVDTCPLHPRQRGFRTSPGCSENLEVLRSLFEHCKGERSQFAVVFVDFARAFDSVSHEHFLCVLRGMQVDPHVVELIRGSYQDCVTRVEIGDRQTPEINMRVGVKQGDPMSPLLFNLAMDPLIHGLERLGKGLSVSGTKVTTLAFADDLVLVSDSWQGMAHNLGILEAFCDKTGLKVKPSKSNGFLLSPTRDSFTVNNCPPWVLGGSPLRMVQAAETVGYLGVRVSPWKGIVQPTLYEDLLRWCENINRAMLKPSQKVVMLNKFAIPRLLYRADHCDVKSGTLHLLDRTIRERVKAWLHLPPSTCDGLLYARNRDGGLGICKLARLVPSIQARRIFRLSNSTDGVTRSLLDSDLAKSKFKGSWLRAGGKIEHLPQLGSEGQNTESAERGEAAGPMMPQCAAPLDWRHDEFLKWAGLNTQGVGILSFYNSKVSNSWLAKPKGFKERHYIAGLQLRANVYPTREFRLRGRGMVGASCRACPHRLESCSHILGQCPATHRSRIVRHNKLCLLLATEAEGLGWEVRREWAFRTPSGELRRLDLVLIRDSLVLVIDVTVRFEYAPDSLTRAAAEKTGYYGPHKSTIARELHAREVRVFGFPLGARGLWFPGNWEVLTAMGVGETRRKYFAALLCRRALLYSLDVLRDFNRLAGLGQGGQRGRRRWR</sequence>
<keyword evidence="6" id="KW-1185">Reference proteome</keyword>
<feature type="compositionally biased region" description="Basic and acidic residues" evidence="2">
    <location>
        <begin position="1"/>
        <end position="12"/>
    </location>
</feature>
<dbReference type="AlphaFoldDB" id="A0A8C1LS95"/>
<reference evidence="5" key="2">
    <citation type="submission" date="2025-09" db="UniProtKB">
        <authorList>
            <consortium name="Ensembl"/>
        </authorList>
    </citation>
    <scope>IDENTIFICATION</scope>
</reference>
<dbReference type="Ensembl" id="ENSCCRT00010074029.1">
    <property type="protein sequence ID" value="ENSCCRP00010067072.1"/>
    <property type="gene ID" value="ENSCCRG00010029001.1"/>
</dbReference>
<feature type="compositionally biased region" description="Basic and acidic residues" evidence="2">
    <location>
        <begin position="223"/>
        <end position="234"/>
    </location>
</feature>
<dbReference type="GO" id="GO:0008270">
    <property type="term" value="F:zinc ion binding"/>
    <property type="evidence" value="ECO:0007669"/>
    <property type="project" value="UniProtKB-KW"/>
</dbReference>
<feature type="domain" description="C2H2-type" evidence="3">
    <location>
        <begin position="207"/>
        <end position="235"/>
    </location>
</feature>
<evidence type="ECO:0000259" key="4">
    <source>
        <dbReference type="PROSITE" id="PS50878"/>
    </source>
</evidence>
<evidence type="ECO:0000313" key="5">
    <source>
        <dbReference type="Ensembl" id="ENSCCRP00010067072.1"/>
    </source>
</evidence>
<dbReference type="InterPro" id="IPR013087">
    <property type="entry name" value="Znf_C2H2_type"/>
</dbReference>
<dbReference type="PROSITE" id="PS00028">
    <property type="entry name" value="ZINC_FINGER_C2H2_1"/>
    <property type="match status" value="1"/>
</dbReference>
<evidence type="ECO:0008006" key="7">
    <source>
        <dbReference type="Google" id="ProtNLM"/>
    </source>
</evidence>
<dbReference type="InterPro" id="IPR000477">
    <property type="entry name" value="RT_dom"/>
</dbReference>
<name>A0A8C1LS95_CYPCA</name>
<dbReference type="Pfam" id="PF00078">
    <property type="entry name" value="RVT_1"/>
    <property type="match status" value="1"/>
</dbReference>
<dbReference type="PROSITE" id="PS50157">
    <property type="entry name" value="ZINC_FINGER_C2H2_2"/>
    <property type="match status" value="1"/>
</dbReference>
<proteinExistence type="predicted"/>
<evidence type="ECO:0000256" key="1">
    <source>
        <dbReference type="PROSITE-ProRule" id="PRU00042"/>
    </source>
</evidence>
<evidence type="ECO:0000256" key="2">
    <source>
        <dbReference type="SAM" id="MobiDB-lite"/>
    </source>
</evidence>
<feature type="region of interest" description="Disordered" evidence="2">
    <location>
        <begin position="84"/>
        <end position="127"/>
    </location>
</feature>
<reference evidence="5" key="1">
    <citation type="submission" date="2025-08" db="UniProtKB">
        <authorList>
            <consortium name="Ensembl"/>
        </authorList>
    </citation>
    <scope>IDENTIFICATION</scope>
</reference>
<accession>A0A8C1LS95</accession>
<keyword evidence="1" id="KW-0479">Metal-binding</keyword>
<dbReference type="SMART" id="SM00355">
    <property type="entry name" value="ZnF_C2H2"/>
    <property type="match status" value="3"/>
</dbReference>
<evidence type="ECO:0000259" key="3">
    <source>
        <dbReference type="PROSITE" id="PS50157"/>
    </source>
</evidence>
<feature type="region of interest" description="Disordered" evidence="2">
    <location>
        <begin position="221"/>
        <end position="251"/>
    </location>
</feature>
<evidence type="ECO:0000313" key="6">
    <source>
        <dbReference type="Proteomes" id="UP000694427"/>
    </source>
</evidence>
<keyword evidence="1" id="KW-0863">Zinc-finger</keyword>
<organism evidence="5 6">
    <name type="scientific">Cyprinus carpio</name>
    <name type="common">Common carp</name>
    <dbReference type="NCBI Taxonomy" id="7962"/>
    <lineage>
        <taxon>Eukaryota</taxon>
        <taxon>Metazoa</taxon>
        <taxon>Chordata</taxon>
        <taxon>Craniata</taxon>
        <taxon>Vertebrata</taxon>
        <taxon>Euteleostomi</taxon>
        <taxon>Actinopterygii</taxon>
        <taxon>Neopterygii</taxon>
        <taxon>Teleostei</taxon>
        <taxon>Ostariophysi</taxon>
        <taxon>Cypriniformes</taxon>
        <taxon>Cyprinidae</taxon>
        <taxon>Cyprininae</taxon>
        <taxon>Cyprinus</taxon>
    </lineage>
</organism>
<dbReference type="PROSITE" id="PS50878">
    <property type="entry name" value="RT_POL"/>
    <property type="match status" value="1"/>
</dbReference>
<feature type="region of interest" description="Disordered" evidence="2">
    <location>
        <begin position="931"/>
        <end position="951"/>
    </location>
</feature>
<dbReference type="PANTHER" id="PTHR19446">
    <property type="entry name" value="REVERSE TRANSCRIPTASES"/>
    <property type="match status" value="1"/>
</dbReference>
<feature type="domain" description="Reverse transcriptase" evidence="4">
    <location>
        <begin position="504"/>
        <end position="783"/>
    </location>
</feature>